<evidence type="ECO:0000313" key="8">
    <source>
        <dbReference type="Proteomes" id="UP001199206"/>
    </source>
</evidence>
<evidence type="ECO:0000256" key="1">
    <source>
        <dbReference type="ARBA" id="ARBA00022491"/>
    </source>
</evidence>
<evidence type="ECO:0000256" key="6">
    <source>
        <dbReference type="ARBA" id="ARBA00049988"/>
    </source>
</evidence>
<dbReference type="PANTHER" id="PTHR35401">
    <property type="entry name" value="COPG FAMILY HELIX-TURN-HELIX PROTEIN-RELATED-RELATED"/>
    <property type="match status" value="1"/>
</dbReference>
<evidence type="ECO:0000256" key="2">
    <source>
        <dbReference type="ARBA" id="ARBA00022649"/>
    </source>
</evidence>
<dbReference type="EMBL" id="JAJGQJ010000086">
    <property type="protein sequence ID" value="MCC4622361.1"/>
    <property type="molecule type" value="Genomic_DNA"/>
</dbReference>
<dbReference type="Gene3D" id="1.20.5.780">
    <property type="entry name" value="Single helix bin"/>
    <property type="match status" value="1"/>
</dbReference>
<dbReference type="InterPro" id="IPR010985">
    <property type="entry name" value="Ribbon_hlx_hlx"/>
</dbReference>
<organism evidence="7 8">
    <name type="scientific">Xanthomonas cassavae CFBP 4642</name>
    <dbReference type="NCBI Taxonomy" id="1219375"/>
    <lineage>
        <taxon>Bacteria</taxon>
        <taxon>Pseudomonadati</taxon>
        <taxon>Pseudomonadota</taxon>
        <taxon>Gammaproteobacteria</taxon>
        <taxon>Lysobacterales</taxon>
        <taxon>Lysobacteraceae</taxon>
        <taxon>Xanthomonas</taxon>
    </lineage>
</organism>
<gene>
    <name evidence="7" type="ORF">LL965_20725</name>
</gene>
<dbReference type="PANTHER" id="PTHR35401:SF1">
    <property type="entry name" value="CYTOPLASMIC PROTEIN"/>
    <property type="match status" value="1"/>
</dbReference>
<evidence type="ECO:0000256" key="4">
    <source>
        <dbReference type="ARBA" id="ARBA00023125"/>
    </source>
</evidence>
<evidence type="ECO:0000256" key="5">
    <source>
        <dbReference type="ARBA" id="ARBA00023163"/>
    </source>
</evidence>
<dbReference type="Pfam" id="PF08681">
    <property type="entry name" value="TacA1"/>
    <property type="match status" value="1"/>
</dbReference>
<proteinExistence type="inferred from homology"/>
<comment type="caution">
    <text evidence="7">The sequence shown here is derived from an EMBL/GenBank/DDBJ whole genome shotgun (WGS) entry which is preliminary data.</text>
</comment>
<dbReference type="Proteomes" id="UP001199206">
    <property type="component" value="Unassembled WGS sequence"/>
</dbReference>
<keyword evidence="4" id="KW-0238">DNA-binding</keyword>
<keyword evidence="3" id="KW-0805">Transcription regulation</keyword>
<evidence type="ECO:0000256" key="3">
    <source>
        <dbReference type="ARBA" id="ARBA00023015"/>
    </source>
</evidence>
<accession>A0ABS8HJK3</accession>
<comment type="similarity">
    <text evidence="6">Belongs to the TacA antitoxin family.</text>
</comment>
<sequence length="96" mass="10617">MSTPSTTPGKRETLNLRIRPEERSLIDRAAKARGKNRTDFVLDAARSAAEEALLDQTLIAASPDAYAAFLARLDMPPQPNARLRKTMQTPAPWEKA</sequence>
<protein>
    <submittedName>
        <fullName evidence="7">DUF1778 domain-containing protein</fullName>
    </submittedName>
</protein>
<evidence type="ECO:0000313" key="7">
    <source>
        <dbReference type="EMBL" id="MCC4622361.1"/>
    </source>
</evidence>
<keyword evidence="2" id="KW-1277">Toxin-antitoxin system</keyword>
<dbReference type="RefSeq" id="WP_029220466.1">
    <property type="nucleotide sequence ID" value="NZ_CAWLZN010000001.1"/>
</dbReference>
<keyword evidence="1" id="KW-0678">Repressor</keyword>
<keyword evidence="5" id="KW-0804">Transcription</keyword>
<keyword evidence="8" id="KW-1185">Reference proteome</keyword>
<name>A0ABS8HJK3_9XANT</name>
<dbReference type="SUPFAM" id="SSF47598">
    <property type="entry name" value="Ribbon-helix-helix"/>
    <property type="match status" value="1"/>
</dbReference>
<dbReference type="InterPro" id="IPR014795">
    <property type="entry name" value="TacA_1-like"/>
</dbReference>
<reference evidence="7 8" key="1">
    <citation type="submission" date="2021-10" db="EMBL/GenBank/DDBJ databases">
        <title>Genome sequencing of Xanthomonas strains from NCPPB.</title>
        <authorList>
            <person name="Hussein R."/>
            <person name="Harrison J."/>
            <person name="Studholme D.J."/>
            <person name="Vicente J."/>
            <person name="Grant M."/>
        </authorList>
    </citation>
    <scope>NUCLEOTIDE SEQUENCE [LARGE SCALE GENOMIC DNA]</scope>
    <source>
        <strain evidence="7 8">NCPPB 101</strain>
    </source>
</reference>